<protein>
    <recommendedName>
        <fullName evidence="2">F-box domain-containing protein</fullName>
    </recommendedName>
</protein>
<name>A0A9P5RV00_9FUNG</name>
<keyword evidence="4" id="KW-1185">Reference proteome</keyword>
<evidence type="ECO:0000259" key="2">
    <source>
        <dbReference type="PROSITE" id="PS50181"/>
    </source>
</evidence>
<evidence type="ECO:0000256" key="1">
    <source>
        <dbReference type="SAM" id="MobiDB-lite"/>
    </source>
</evidence>
<dbReference type="PROSITE" id="PS50181">
    <property type="entry name" value="FBOX"/>
    <property type="match status" value="1"/>
</dbReference>
<dbReference type="Pfam" id="PF12937">
    <property type="entry name" value="F-box-like"/>
    <property type="match status" value="1"/>
</dbReference>
<sequence length="598" mass="67952">MSPRRPASKLKRRSKKIKNPPSTTADDNNATYNPSTTTITSGAIQRIAASLSDLPCELLFQISSYISRKDIHSCTHVSKSLSESFAPYLWQAVDISLCYPRRGWLTHLRRFNRFKAFAIDTKTFSTNGQFIQSLKGVYVNWLVSFPPPACANLRELDVAGYVYSPEKRPNPVKANTISTLSKTLGLFLRCQLKPGMLRKLTVGGGILCSETDADQVSLMKSIPDSVKELKFRRWWGRQDAQLLDQMEKGTWKPDLVDQTDINSFVDKYQEMKRAATRDLPPTPALMSTSTNSGSSHDLTGASVGLDRLPNLKKLTFDHSCIDQPAISRLVPWFPVLETLTLFDSNIVQPLASSKTLLVHCLQLSALCISRTQKEHYRKSTSLTCFLLLCTSVRGWNTIILRFLEDNLWLDLSAQWALREHAGTLEALFLQGCDTFGAYIDEMLCSSPRLKRIVVNLDDEGWPYTDPMFPGNVPDVTEGLELQRELYRRLGRLTKLKELIVGFIEDDEFSSLFWPTLYDDPSISLATSGGRQPSHATNLENGLDLLKDLKQLRRVELPDLKARGFMKFEKDLVWTKTHWPLWDNSYRGDFWDKFTHLHN</sequence>
<dbReference type="InterPro" id="IPR001810">
    <property type="entry name" value="F-box_dom"/>
</dbReference>
<feature type="region of interest" description="Disordered" evidence="1">
    <location>
        <begin position="1"/>
        <end position="34"/>
    </location>
</feature>
<accession>A0A9P5RV00</accession>
<evidence type="ECO:0000313" key="4">
    <source>
        <dbReference type="Proteomes" id="UP000748756"/>
    </source>
</evidence>
<feature type="compositionally biased region" description="Basic residues" evidence="1">
    <location>
        <begin position="1"/>
        <end position="18"/>
    </location>
</feature>
<dbReference type="AlphaFoldDB" id="A0A9P5RV00"/>
<gene>
    <name evidence="3" type="ORF">BG015_009778</name>
</gene>
<dbReference type="OrthoDB" id="2385155at2759"/>
<dbReference type="Proteomes" id="UP000748756">
    <property type="component" value="Unassembled WGS sequence"/>
</dbReference>
<proteinExistence type="predicted"/>
<dbReference type="SUPFAM" id="SSF81383">
    <property type="entry name" value="F-box domain"/>
    <property type="match status" value="1"/>
</dbReference>
<feature type="compositionally biased region" description="Polar residues" evidence="1">
    <location>
        <begin position="20"/>
        <end position="34"/>
    </location>
</feature>
<dbReference type="Gene3D" id="3.80.10.10">
    <property type="entry name" value="Ribonuclease Inhibitor"/>
    <property type="match status" value="1"/>
</dbReference>
<evidence type="ECO:0000313" key="3">
    <source>
        <dbReference type="EMBL" id="KAF9148496.1"/>
    </source>
</evidence>
<feature type="domain" description="F-box" evidence="2">
    <location>
        <begin position="48"/>
        <end position="93"/>
    </location>
</feature>
<dbReference type="InterPro" id="IPR036047">
    <property type="entry name" value="F-box-like_dom_sf"/>
</dbReference>
<dbReference type="SUPFAM" id="SSF52047">
    <property type="entry name" value="RNI-like"/>
    <property type="match status" value="1"/>
</dbReference>
<dbReference type="EMBL" id="JAAAUQ010000651">
    <property type="protein sequence ID" value="KAF9148496.1"/>
    <property type="molecule type" value="Genomic_DNA"/>
</dbReference>
<reference evidence="3" key="1">
    <citation type="journal article" date="2020" name="Fungal Divers.">
        <title>Resolving the Mortierellaceae phylogeny through synthesis of multi-gene phylogenetics and phylogenomics.</title>
        <authorList>
            <person name="Vandepol N."/>
            <person name="Liber J."/>
            <person name="Desiro A."/>
            <person name="Na H."/>
            <person name="Kennedy M."/>
            <person name="Barry K."/>
            <person name="Grigoriev I.V."/>
            <person name="Miller A.N."/>
            <person name="O'Donnell K."/>
            <person name="Stajich J.E."/>
            <person name="Bonito G."/>
        </authorList>
    </citation>
    <scope>NUCLEOTIDE SEQUENCE</scope>
    <source>
        <strain evidence="3">NRRL 6426</strain>
    </source>
</reference>
<comment type="caution">
    <text evidence="3">The sequence shown here is derived from an EMBL/GenBank/DDBJ whole genome shotgun (WGS) entry which is preliminary data.</text>
</comment>
<organism evidence="3 4">
    <name type="scientific">Linnemannia schmuckeri</name>
    <dbReference type="NCBI Taxonomy" id="64567"/>
    <lineage>
        <taxon>Eukaryota</taxon>
        <taxon>Fungi</taxon>
        <taxon>Fungi incertae sedis</taxon>
        <taxon>Mucoromycota</taxon>
        <taxon>Mortierellomycotina</taxon>
        <taxon>Mortierellomycetes</taxon>
        <taxon>Mortierellales</taxon>
        <taxon>Mortierellaceae</taxon>
        <taxon>Linnemannia</taxon>
    </lineage>
</organism>
<dbReference type="InterPro" id="IPR032675">
    <property type="entry name" value="LRR_dom_sf"/>
</dbReference>
<dbReference type="Gene3D" id="1.20.1280.50">
    <property type="match status" value="1"/>
</dbReference>